<dbReference type="Pfam" id="PF01841">
    <property type="entry name" value="Transglut_core"/>
    <property type="match status" value="1"/>
</dbReference>
<dbReference type="STRING" id="87626.PTD2_19682"/>
<dbReference type="AlphaFoldDB" id="A4C9L2"/>
<dbReference type="SUPFAM" id="SSF54001">
    <property type="entry name" value="Cysteine proteinases"/>
    <property type="match status" value="1"/>
</dbReference>
<proteinExistence type="predicted"/>
<dbReference type="InterPro" id="IPR002931">
    <property type="entry name" value="Transglutaminase-like"/>
</dbReference>
<dbReference type="InterPro" id="IPR052901">
    <property type="entry name" value="Bact_TGase-like"/>
</dbReference>
<evidence type="ECO:0000256" key="1">
    <source>
        <dbReference type="SAM" id="Phobius"/>
    </source>
</evidence>
<dbReference type="Proteomes" id="UP000006201">
    <property type="component" value="Unassembled WGS sequence"/>
</dbReference>
<keyword evidence="1" id="KW-1133">Transmembrane helix</keyword>
<dbReference type="HOGENOM" id="CLU_012397_0_0_6"/>
<feature type="transmembrane region" description="Helical" evidence="1">
    <location>
        <begin position="54"/>
        <end position="73"/>
    </location>
</feature>
<dbReference type="SMART" id="SM00460">
    <property type="entry name" value="TGc"/>
    <property type="match status" value="1"/>
</dbReference>
<feature type="transmembrane region" description="Helical" evidence="1">
    <location>
        <begin position="539"/>
        <end position="562"/>
    </location>
</feature>
<keyword evidence="4" id="KW-1185">Reference proteome</keyword>
<dbReference type="InterPro" id="IPR038765">
    <property type="entry name" value="Papain-like_cys_pep_sf"/>
</dbReference>
<sequence>MGKINAQSCQAVILLLITLSLSSYISLSFIAIVLLIILWSLMCALEQLARPSTFIGNILALAVMFTLVIDVGFSDTVNLFVSMLLSAIALKQLIAIQPRHIKLIAVTQTFLIASIFLYQQNLMFTLISLLLLILNLLALNLLADPAQSFWFRARLAAKTLVFSLPIALVCFLIIPKLPSFWALPGPTGATTGLNETVNPFDIAKLSRSSELVFRAKFNQNPPSTPFYWRAMIHEEYADQGWDILEHAERPEPFLDTIEQSSTAIKYEIIAEKSSIPWLYGLNYAQSSSDDMVNRYDGILARNKNLSQSIKYQASSEPTFWQNTRLSSYKKRLNTEIDTLDNPYSQQLAQALRAVAANDEAFFNSLMGYFAKQGFSYTLTPPPLRGLNTIDQFMQSSKKGFCGHYASSAAFIFRSAGIPARVVSGYLGGEKRLDTDYYNIYQYDAHAWTEVWLEGQGWTIFDATKVIAPDRLNGSLSQSESHRSEFLNNIEFGWLSLANYPMVNWLYNQVDYLDFVWTAWVLGYDNDTQQSFLADLFGNWSPLTIAMSVLAFIFLLLLCYYLLYRWQNRQIYRTALAKEFLQLQNWAKKNGSKIDCQDLFHSGATPLAQLNLLAELFPQKATLLQQFASLWSQVRYQSEHCTIQQQQDAKNLVAKIIKREK</sequence>
<dbReference type="Gene3D" id="3.10.620.30">
    <property type="match status" value="1"/>
</dbReference>
<keyword evidence="1" id="KW-0812">Transmembrane</keyword>
<organism evidence="3 4">
    <name type="scientific">Pseudoalteromonas tunicata D2</name>
    <dbReference type="NCBI Taxonomy" id="87626"/>
    <lineage>
        <taxon>Bacteria</taxon>
        <taxon>Pseudomonadati</taxon>
        <taxon>Pseudomonadota</taxon>
        <taxon>Gammaproteobacteria</taxon>
        <taxon>Alteromonadales</taxon>
        <taxon>Pseudoalteromonadaceae</taxon>
        <taxon>Pseudoalteromonas</taxon>
    </lineage>
</organism>
<dbReference type="InterPro" id="IPR021878">
    <property type="entry name" value="TgpA_N"/>
</dbReference>
<dbReference type="PANTHER" id="PTHR42736">
    <property type="entry name" value="PROTEIN-GLUTAMINE GAMMA-GLUTAMYLTRANSFERASE"/>
    <property type="match status" value="1"/>
</dbReference>
<dbReference type="OrthoDB" id="9804872at2"/>
<accession>A4C9L2</accession>
<feature type="transmembrane region" description="Helical" evidence="1">
    <location>
        <begin position="155"/>
        <end position="174"/>
    </location>
</feature>
<reference evidence="3 4" key="1">
    <citation type="submission" date="2006-02" db="EMBL/GenBank/DDBJ databases">
        <authorList>
            <person name="Moran M.A."/>
            <person name="Kjelleberg S."/>
            <person name="Egan S."/>
            <person name="Saunders N."/>
            <person name="Thomas T."/>
            <person name="Ferriera S."/>
            <person name="Johnson J."/>
            <person name="Kravitz S."/>
            <person name="Halpern A."/>
            <person name="Remington K."/>
            <person name="Beeson K."/>
            <person name="Tran B."/>
            <person name="Rogers Y.-H."/>
            <person name="Friedman R."/>
            <person name="Venter J.C."/>
        </authorList>
    </citation>
    <scope>NUCLEOTIDE SEQUENCE [LARGE SCALE GENOMIC DNA]</scope>
    <source>
        <strain evidence="3 4">D2</strain>
    </source>
</reference>
<protein>
    <submittedName>
        <fullName evidence="3">Putative Transglutaminase family protein</fullName>
    </submittedName>
</protein>
<dbReference type="RefSeq" id="WP_009839902.1">
    <property type="nucleotide sequence ID" value="NZ_CH959301.1"/>
</dbReference>
<dbReference type="PANTHER" id="PTHR42736:SF1">
    <property type="entry name" value="PROTEIN-GLUTAMINE GAMMA-GLUTAMYLTRANSFERASE"/>
    <property type="match status" value="1"/>
</dbReference>
<feature type="domain" description="Transglutaminase-like" evidence="2">
    <location>
        <begin position="393"/>
        <end position="464"/>
    </location>
</feature>
<gene>
    <name evidence="3" type="ORF">PTD2_19682</name>
</gene>
<evidence type="ECO:0000313" key="3">
    <source>
        <dbReference type="EMBL" id="EAR28070.1"/>
    </source>
</evidence>
<comment type="caution">
    <text evidence="3">The sequence shown here is derived from an EMBL/GenBank/DDBJ whole genome shotgun (WGS) entry which is preliminary data.</text>
</comment>
<feature type="transmembrane region" description="Helical" evidence="1">
    <location>
        <begin position="103"/>
        <end position="118"/>
    </location>
</feature>
<dbReference type="Pfam" id="PF11992">
    <property type="entry name" value="TgpA_N"/>
    <property type="match status" value="1"/>
</dbReference>
<name>A4C9L2_9GAMM</name>
<feature type="transmembrane region" description="Helical" evidence="1">
    <location>
        <begin position="124"/>
        <end position="143"/>
    </location>
</feature>
<dbReference type="EMBL" id="AAOH01000004">
    <property type="protein sequence ID" value="EAR28070.1"/>
    <property type="molecule type" value="Genomic_DNA"/>
</dbReference>
<evidence type="ECO:0000313" key="4">
    <source>
        <dbReference type="Proteomes" id="UP000006201"/>
    </source>
</evidence>
<keyword evidence="1" id="KW-0472">Membrane</keyword>
<evidence type="ECO:0000259" key="2">
    <source>
        <dbReference type="SMART" id="SM00460"/>
    </source>
</evidence>
<feature type="transmembrane region" description="Helical" evidence="1">
    <location>
        <begin position="12"/>
        <end position="42"/>
    </location>
</feature>
<dbReference type="eggNOG" id="COG1305">
    <property type="taxonomic scope" value="Bacteria"/>
</dbReference>